<comment type="caution">
    <text evidence="4">The sequence shown here is derived from an EMBL/GenBank/DDBJ whole genome shotgun (WGS) entry which is preliminary data.</text>
</comment>
<feature type="chain" id="PRO_5011986116" description="Esterase-like activity of phytase family protein" evidence="3">
    <location>
        <begin position="25"/>
        <end position="336"/>
    </location>
</feature>
<reference evidence="4 5" key="1">
    <citation type="submission" date="2017-02" db="EMBL/GenBank/DDBJ databases">
        <title>Draft genome of Saccharomonospora sp. 154.</title>
        <authorList>
            <person name="Alonso-Carmona G.S."/>
            <person name="De La Haba R."/>
            <person name="Vera-Gargallo B."/>
            <person name="Sandoval-Trujillo A.H."/>
            <person name="Ramirez-Duran N."/>
            <person name="Ventosa A."/>
        </authorList>
    </citation>
    <scope>NUCLEOTIDE SEQUENCE [LARGE SCALE GENOMIC DNA]</scope>
    <source>
        <strain evidence="4 5">LRS4.154</strain>
    </source>
</reference>
<keyword evidence="2" id="KW-0472">Membrane</keyword>
<dbReference type="STRING" id="1962155.B1813_07490"/>
<accession>A0A1V9A4X0</accession>
<sequence>MRTLGLRAGVTALALVMAPVPVRADTEIPRPETRCTIGDPALAELSGLAADDDGVYAVNDGGTRVEVVVLGNDCETRDVLTAPTDPYDVEDLALGPDGTLWLGDTGDNLRRRETVALHALARDGTSELYRLTYPDGAQDAEALIMAGDGTPYIVTKNVLGNAGVYRPAAPLREPGPTPLERVGTVPLTPTDTQGGPAGVVGTVTVTGAALSADGGVVALRTYTDAYLYPVVGHDIAEALRQEPVRVPLPDEPQGEAVAFTGDGALLTAGEGVDEPLRVVPAAAGLVARHEDDTGGDAAAPNPPDEPEDDGFGVLPGLAVAAVVVVVVITGIRRRRR</sequence>
<keyword evidence="2" id="KW-1133">Transmembrane helix</keyword>
<dbReference type="RefSeq" id="WP_176218242.1">
    <property type="nucleotide sequence ID" value="NZ_MWIH01000005.1"/>
</dbReference>
<gene>
    <name evidence="4" type="ORF">B1813_07490</name>
</gene>
<keyword evidence="2" id="KW-0812">Transmembrane</keyword>
<feature type="signal peptide" evidence="3">
    <location>
        <begin position="1"/>
        <end position="24"/>
    </location>
</feature>
<evidence type="ECO:0000256" key="2">
    <source>
        <dbReference type="SAM" id="Phobius"/>
    </source>
</evidence>
<dbReference type="SUPFAM" id="SSF101898">
    <property type="entry name" value="NHL repeat"/>
    <property type="match status" value="1"/>
</dbReference>
<name>A0A1V9A4X0_SACPI</name>
<evidence type="ECO:0000256" key="1">
    <source>
        <dbReference type="SAM" id="MobiDB-lite"/>
    </source>
</evidence>
<proteinExistence type="predicted"/>
<dbReference type="AlphaFoldDB" id="A0A1V9A4X0"/>
<keyword evidence="3" id="KW-0732">Signal</keyword>
<evidence type="ECO:0008006" key="6">
    <source>
        <dbReference type="Google" id="ProtNLM"/>
    </source>
</evidence>
<keyword evidence="5" id="KW-1185">Reference proteome</keyword>
<protein>
    <recommendedName>
        <fullName evidence="6">Esterase-like activity of phytase family protein</fullName>
    </recommendedName>
</protein>
<feature type="transmembrane region" description="Helical" evidence="2">
    <location>
        <begin position="310"/>
        <end position="331"/>
    </location>
</feature>
<evidence type="ECO:0000256" key="3">
    <source>
        <dbReference type="SAM" id="SignalP"/>
    </source>
</evidence>
<dbReference type="Proteomes" id="UP000192591">
    <property type="component" value="Unassembled WGS sequence"/>
</dbReference>
<evidence type="ECO:0000313" key="4">
    <source>
        <dbReference type="EMBL" id="OQO92098.1"/>
    </source>
</evidence>
<organism evidence="4 5">
    <name type="scientific">Saccharomonospora piscinae</name>
    <dbReference type="NCBI Taxonomy" id="687388"/>
    <lineage>
        <taxon>Bacteria</taxon>
        <taxon>Bacillati</taxon>
        <taxon>Actinomycetota</taxon>
        <taxon>Actinomycetes</taxon>
        <taxon>Pseudonocardiales</taxon>
        <taxon>Pseudonocardiaceae</taxon>
        <taxon>Saccharomonospora</taxon>
    </lineage>
</organism>
<feature type="region of interest" description="Disordered" evidence="1">
    <location>
        <begin position="289"/>
        <end position="311"/>
    </location>
</feature>
<dbReference type="EMBL" id="MWIH01000005">
    <property type="protein sequence ID" value="OQO92098.1"/>
    <property type="molecule type" value="Genomic_DNA"/>
</dbReference>
<evidence type="ECO:0000313" key="5">
    <source>
        <dbReference type="Proteomes" id="UP000192591"/>
    </source>
</evidence>